<dbReference type="PANTHER" id="PTHR18919">
    <property type="entry name" value="ACETYL-COA C-ACYLTRANSFERASE"/>
    <property type="match status" value="1"/>
</dbReference>
<dbReference type="OrthoDB" id="4470569at2"/>
<evidence type="ECO:0000256" key="2">
    <source>
        <dbReference type="ARBA" id="ARBA00022679"/>
    </source>
</evidence>
<dbReference type="InterPro" id="IPR040771">
    <property type="entry name" value="TLP1_add_C"/>
</dbReference>
<name>A0A318ELC6_9GAMM</name>
<evidence type="ECO:0000256" key="3">
    <source>
        <dbReference type="ARBA" id="ARBA00023315"/>
    </source>
</evidence>
<dbReference type="PANTHER" id="PTHR18919:SF139">
    <property type="entry name" value="THIOLASE-LIKE PROTEIN TYPE 1 ADDITIONAL C-TERMINAL DOMAIN-CONTAINING PROTEIN"/>
    <property type="match status" value="1"/>
</dbReference>
<reference evidence="6 7" key="1">
    <citation type="submission" date="2018-04" db="EMBL/GenBank/DDBJ databases">
        <title>Genomic Encyclopedia of Type Strains, Phase IV (KMG-IV): sequencing the most valuable type-strain genomes for metagenomic binning, comparative biology and taxonomic classification.</title>
        <authorList>
            <person name="Goeker M."/>
        </authorList>
    </citation>
    <scope>NUCLEOTIDE SEQUENCE [LARGE SCALE GENOMIC DNA]</scope>
    <source>
        <strain evidence="6 7">DSM 104150</strain>
    </source>
</reference>
<evidence type="ECO:0000313" key="7">
    <source>
        <dbReference type="Proteomes" id="UP000248330"/>
    </source>
</evidence>
<protein>
    <submittedName>
        <fullName evidence="6">Acetyl-CoA C-acetyltransferase</fullName>
    </submittedName>
</protein>
<comment type="caution">
    <text evidence="6">The sequence shown here is derived from an EMBL/GenBank/DDBJ whole genome shotgun (WGS) entry which is preliminary data.</text>
</comment>
<dbReference type="SUPFAM" id="SSF53901">
    <property type="entry name" value="Thiolase-like"/>
    <property type="match status" value="2"/>
</dbReference>
<evidence type="ECO:0000313" key="6">
    <source>
        <dbReference type="EMBL" id="PXV71682.1"/>
    </source>
</evidence>
<feature type="region of interest" description="Disordered" evidence="4">
    <location>
        <begin position="140"/>
        <end position="159"/>
    </location>
</feature>
<accession>A0A318ELC6</accession>
<sequence>MIRGEASTPVLVGAGQITAREPDDARTPIDLIAEAARAAAADCGVAGVLGQVRSLSCLNILAPAYPDAPASLARRLGIDPGERFYTPIGGNMGQWLVGYYARRIASGELDCALIAGGEALATQMRGRSAGLSRVIDTASGEGPRLLGDERAPTNRTEQGHGLDLPIQIYPLFEQALRARYGHDPVAHRQMLGELYARFSAVAASNPQAWRRESLSAADIAERTPKNRMVGAPYTKHLNALIAVDQAAALVMMSAAKARQLGIDPERWVYPLAAASAHERWFVSERADLSRSPAITACGRRLLAAAGLAIDEIDHLDLYSCFPSAVQIARDALGIAAHDPRPLTVTGGLAFHGGPGNNYCTHAIAEVMARIRADRSATGLVSGVGWYMSKHSLGLYGGHPPSGGWQPVDTAGLQAEIDAGPGVDVVEQAEGTGRIETYTVMHDRTDRPVQGIVLGRLRDGRRFVANTPADQDLLAAMTTEEFLDQPGRVHHDGRRNLFTPQP</sequence>
<dbReference type="Proteomes" id="UP000248330">
    <property type="component" value="Unassembled WGS sequence"/>
</dbReference>
<feature type="compositionally biased region" description="Basic and acidic residues" evidence="4">
    <location>
        <begin position="146"/>
        <end position="159"/>
    </location>
</feature>
<gene>
    <name evidence="6" type="ORF">C8D93_101737</name>
</gene>
<dbReference type="EMBL" id="QICN01000001">
    <property type="protein sequence ID" value="PXV71682.1"/>
    <property type="molecule type" value="Genomic_DNA"/>
</dbReference>
<dbReference type="Gene3D" id="2.40.50.840">
    <property type="match status" value="1"/>
</dbReference>
<evidence type="ECO:0000256" key="4">
    <source>
        <dbReference type="SAM" id="MobiDB-lite"/>
    </source>
</evidence>
<evidence type="ECO:0000259" key="5">
    <source>
        <dbReference type="Pfam" id="PF18313"/>
    </source>
</evidence>
<organism evidence="6 7">
    <name type="scientific">Sinimarinibacterium flocculans</name>
    <dbReference type="NCBI Taxonomy" id="985250"/>
    <lineage>
        <taxon>Bacteria</taxon>
        <taxon>Pseudomonadati</taxon>
        <taxon>Pseudomonadota</taxon>
        <taxon>Gammaproteobacteria</taxon>
        <taxon>Nevskiales</taxon>
        <taxon>Nevskiaceae</taxon>
        <taxon>Sinimarinibacterium</taxon>
    </lineage>
</organism>
<dbReference type="AlphaFoldDB" id="A0A318ELC6"/>
<dbReference type="InterPro" id="IPR016039">
    <property type="entry name" value="Thiolase-like"/>
</dbReference>
<dbReference type="Gene3D" id="3.40.47.10">
    <property type="match status" value="1"/>
</dbReference>
<dbReference type="GO" id="GO:0016746">
    <property type="term" value="F:acyltransferase activity"/>
    <property type="evidence" value="ECO:0007669"/>
    <property type="project" value="UniProtKB-KW"/>
</dbReference>
<keyword evidence="2 6" id="KW-0808">Transferase</keyword>
<proteinExistence type="inferred from homology"/>
<keyword evidence="7" id="KW-1185">Reference proteome</keyword>
<evidence type="ECO:0000256" key="1">
    <source>
        <dbReference type="ARBA" id="ARBA00010982"/>
    </source>
</evidence>
<keyword evidence="3" id="KW-0012">Acyltransferase</keyword>
<dbReference type="Pfam" id="PF18313">
    <property type="entry name" value="TLP1_add_C"/>
    <property type="match status" value="1"/>
</dbReference>
<feature type="domain" description="Thiolase-like protein type 1 additional C-terminal" evidence="5">
    <location>
        <begin position="412"/>
        <end position="492"/>
    </location>
</feature>
<comment type="similarity">
    <text evidence="1">Belongs to the thiolase-like superfamily. Thiolase family.</text>
</comment>